<evidence type="ECO:0000313" key="3">
    <source>
        <dbReference type="EMBL" id="HHM44321.1"/>
    </source>
</evidence>
<proteinExistence type="predicted"/>
<dbReference type="Pfam" id="PF13173">
    <property type="entry name" value="AAA_14"/>
    <property type="match status" value="1"/>
</dbReference>
<organism evidence="3">
    <name type="scientific">Caldiarchaeum subterraneum</name>
    <dbReference type="NCBI Taxonomy" id="311458"/>
    <lineage>
        <taxon>Archaea</taxon>
        <taxon>Nitrososphaerota</taxon>
        <taxon>Candidatus Caldarchaeales</taxon>
        <taxon>Candidatus Caldarchaeaceae</taxon>
        <taxon>Candidatus Caldarchaeum</taxon>
    </lineage>
</organism>
<keyword evidence="3" id="KW-0547">Nucleotide-binding</keyword>
<sequence length="418" mass="48339">MREDIERYNEWWFTGKVRRELAPEYRRRDYAKLLKALQNRQIVIITGLRRVGKSTLMYQAIDHLLETTPPQQILYFSFDEEKHDPKQILKIYEREVLKKPFEEAGKIYVFFDEIQNVDGWTVAVKQFYDLYPSVKFVLSVSSTLLLSVEAVHKLAGRFTTLKVKPLTFVEFLELKKIKPERIMDFPRHAQTLFSEYLTKSGFPQVAAWDSEDMVAEYVRNSVGERIMFRDIPSVFGTKNISLIKDMFKLVVLNPGLVINLNNLAKDLQSTRVTVSNYLRYFETTLAIKALSNYRPSTLASSRKLKKYYPATTSLTYAYDKNSFYEKFGGVLETYVVSALDAQYYFREDGREVDVVLVDDGLVLVEVKESVASEDFSRLGKLVSLLKARKAVIISMEEQKARENVQAVPVYCLELSSVG</sequence>
<accession>A0A7J3VSZ4</accession>
<dbReference type="EMBL" id="DRXH01000116">
    <property type="protein sequence ID" value="HHM44321.1"/>
    <property type="molecule type" value="Genomic_DNA"/>
</dbReference>
<dbReference type="InterPro" id="IPR041682">
    <property type="entry name" value="AAA_14"/>
</dbReference>
<feature type="domain" description="DUF4143" evidence="2">
    <location>
        <begin position="229"/>
        <end position="368"/>
    </location>
</feature>
<name>A0A7J3VSZ4_CALS0</name>
<comment type="caution">
    <text evidence="3">The sequence shown here is derived from an EMBL/GenBank/DDBJ whole genome shotgun (WGS) entry which is preliminary data.</text>
</comment>
<dbReference type="Pfam" id="PF13635">
    <property type="entry name" value="DUF4143"/>
    <property type="match status" value="1"/>
</dbReference>
<dbReference type="PANTHER" id="PTHR33295">
    <property type="entry name" value="ATPASE"/>
    <property type="match status" value="1"/>
</dbReference>
<dbReference type="InterPro" id="IPR025420">
    <property type="entry name" value="DUF4143"/>
</dbReference>
<dbReference type="GO" id="GO:0005524">
    <property type="term" value="F:ATP binding"/>
    <property type="evidence" value="ECO:0007669"/>
    <property type="project" value="UniProtKB-KW"/>
</dbReference>
<gene>
    <name evidence="3" type="ORF">ENM31_03370</name>
</gene>
<dbReference type="SUPFAM" id="SSF52540">
    <property type="entry name" value="P-loop containing nucleoside triphosphate hydrolases"/>
    <property type="match status" value="1"/>
</dbReference>
<dbReference type="Gene3D" id="3.40.50.300">
    <property type="entry name" value="P-loop containing nucleotide triphosphate hydrolases"/>
    <property type="match status" value="1"/>
</dbReference>
<feature type="domain" description="AAA" evidence="1">
    <location>
        <begin position="39"/>
        <end position="172"/>
    </location>
</feature>
<keyword evidence="3" id="KW-0067">ATP-binding</keyword>
<dbReference type="InterPro" id="IPR027417">
    <property type="entry name" value="P-loop_NTPase"/>
</dbReference>
<reference evidence="3" key="1">
    <citation type="journal article" date="2020" name="mSystems">
        <title>Genome- and Community-Level Interaction Insights into Carbon Utilization and Element Cycling Functions of Hydrothermarchaeota in Hydrothermal Sediment.</title>
        <authorList>
            <person name="Zhou Z."/>
            <person name="Liu Y."/>
            <person name="Xu W."/>
            <person name="Pan J."/>
            <person name="Luo Z.H."/>
            <person name="Li M."/>
        </authorList>
    </citation>
    <scope>NUCLEOTIDE SEQUENCE [LARGE SCALE GENOMIC DNA]</scope>
    <source>
        <strain evidence="3">SpSt-1074</strain>
    </source>
</reference>
<dbReference type="PANTHER" id="PTHR33295:SF8">
    <property type="entry name" value="AAA+ ATPASE DOMAIN-CONTAINING PROTEIN"/>
    <property type="match status" value="1"/>
</dbReference>
<dbReference type="AlphaFoldDB" id="A0A7J3VSZ4"/>
<protein>
    <submittedName>
        <fullName evidence="3">ATP-binding protein</fullName>
    </submittedName>
</protein>
<evidence type="ECO:0000259" key="1">
    <source>
        <dbReference type="Pfam" id="PF13173"/>
    </source>
</evidence>
<evidence type="ECO:0000259" key="2">
    <source>
        <dbReference type="Pfam" id="PF13635"/>
    </source>
</evidence>